<evidence type="ECO:0000313" key="2">
    <source>
        <dbReference type="Proteomes" id="UP000290244"/>
    </source>
</evidence>
<dbReference type="InterPro" id="IPR014984">
    <property type="entry name" value="HopJ"/>
</dbReference>
<protein>
    <submittedName>
        <fullName evidence="1">Type III effector</fullName>
    </submittedName>
</protein>
<dbReference type="Gene3D" id="3.20.160.10">
    <property type="entry name" value="vpa0580 domain like"/>
    <property type="match status" value="1"/>
</dbReference>
<dbReference type="OrthoDB" id="9790826at2"/>
<dbReference type="RefSeq" id="WP_130598755.1">
    <property type="nucleotide sequence ID" value="NZ_CP034759.1"/>
</dbReference>
<dbReference type="Pfam" id="PF08888">
    <property type="entry name" value="HopJ"/>
    <property type="match status" value="1"/>
</dbReference>
<gene>
    <name evidence="1" type="ORF">EMK97_01445</name>
</gene>
<evidence type="ECO:0000313" key="1">
    <source>
        <dbReference type="EMBL" id="QBG34494.1"/>
    </source>
</evidence>
<dbReference type="KEGG" id="lsd:EMK97_01445"/>
<proteinExistence type="predicted"/>
<name>A0A4P6P0W1_9GAMM</name>
<organism evidence="1 2">
    <name type="scientific">Litorilituus sediminis</name>
    <dbReference type="NCBI Taxonomy" id="718192"/>
    <lineage>
        <taxon>Bacteria</taxon>
        <taxon>Pseudomonadati</taxon>
        <taxon>Pseudomonadota</taxon>
        <taxon>Gammaproteobacteria</taxon>
        <taxon>Alteromonadales</taxon>
        <taxon>Colwelliaceae</taxon>
        <taxon>Litorilituus</taxon>
    </lineage>
</organism>
<reference evidence="1 2" key="1">
    <citation type="submission" date="2018-12" db="EMBL/GenBank/DDBJ databases">
        <title>Complete genome of Litorilituus sediminis.</title>
        <authorList>
            <person name="Liu A."/>
            <person name="Rong J."/>
        </authorList>
    </citation>
    <scope>NUCLEOTIDE SEQUENCE [LARGE SCALE GENOMIC DNA]</scope>
    <source>
        <strain evidence="1 2">JCM 17549</strain>
    </source>
</reference>
<dbReference type="Proteomes" id="UP000290244">
    <property type="component" value="Chromosome"/>
</dbReference>
<keyword evidence="2" id="KW-1185">Reference proteome</keyword>
<dbReference type="InterPro" id="IPR038604">
    <property type="entry name" value="HopJ_sf"/>
</dbReference>
<accession>A0A4P6P0W1</accession>
<dbReference type="EMBL" id="CP034759">
    <property type="protein sequence ID" value="QBG34494.1"/>
    <property type="molecule type" value="Genomic_DNA"/>
</dbReference>
<dbReference type="AlphaFoldDB" id="A0A4P6P0W1"/>
<sequence length="118" mass="13185">MKDDAKVLLSDLIAQLNTTPEQVQFTQVMTVIDSLYQYQPTEFSNGAVINKAGENEGSCKIFYFAKLNNLSEQQTLHCFGDYYRLDVLENPQGNDHGNIRNFINTGWSGIAFADVALG</sequence>